<dbReference type="SUPFAM" id="SSF54001">
    <property type="entry name" value="Cysteine proteinases"/>
    <property type="match status" value="1"/>
</dbReference>
<dbReference type="InterPro" id="IPR028889">
    <property type="entry name" value="USP"/>
</dbReference>
<dbReference type="InterPro" id="IPR001394">
    <property type="entry name" value="Peptidase_C19_UCH"/>
</dbReference>
<protein>
    <recommendedName>
        <fullName evidence="2">USP domain-containing protein</fullName>
    </recommendedName>
</protein>
<evidence type="ECO:0000313" key="4">
    <source>
        <dbReference type="Proteomes" id="UP001295684"/>
    </source>
</evidence>
<dbReference type="Proteomes" id="UP001295684">
    <property type="component" value="Unassembled WGS sequence"/>
</dbReference>
<feature type="region of interest" description="Disordered" evidence="1">
    <location>
        <begin position="53"/>
        <end position="86"/>
    </location>
</feature>
<dbReference type="EMBL" id="CAMPGE010011899">
    <property type="protein sequence ID" value="CAI2370699.1"/>
    <property type="molecule type" value="Genomic_DNA"/>
</dbReference>
<evidence type="ECO:0000313" key="3">
    <source>
        <dbReference type="EMBL" id="CAI2370699.1"/>
    </source>
</evidence>
<dbReference type="InterPro" id="IPR038765">
    <property type="entry name" value="Papain-like_cys_pep_sf"/>
</dbReference>
<dbReference type="PANTHER" id="PTHR21646:SF46">
    <property type="entry name" value="UBIQUITIN CARBOXYL-TERMINAL HYDROLASE"/>
    <property type="match status" value="1"/>
</dbReference>
<evidence type="ECO:0000259" key="2">
    <source>
        <dbReference type="PROSITE" id="PS50235"/>
    </source>
</evidence>
<comment type="caution">
    <text evidence="3">The sequence shown here is derived from an EMBL/GenBank/DDBJ whole genome shotgun (WGS) entry which is preliminary data.</text>
</comment>
<dbReference type="GO" id="GO:0004843">
    <property type="term" value="F:cysteine-type deubiquitinase activity"/>
    <property type="evidence" value="ECO:0007669"/>
    <property type="project" value="InterPro"/>
</dbReference>
<dbReference type="CDD" id="cd02257">
    <property type="entry name" value="Peptidase_C19"/>
    <property type="match status" value="1"/>
</dbReference>
<dbReference type="PROSITE" id="PS50235">
    <property type="entry name" value="USP_3"/>
    <property type="match status" value="1"/>
</dbReference>
<dbReference type="AlphaFoldDB" id="A0AAD1USN0"/>
<proteinExistence type="predicted"/>
<name>A0AAD1USN0_EUPCR</name>
<dbReference type="PANTHER" id="PTHR21646">
    <property type="entry name" value="UBIQUITIN CARBOXYL-TERMINAL HYDROLASE"/>
    <property type="match status" value="1"/>
</dbReference>
<dbReference type="InterPro" id="IPR050185">
    <property type="entry name" value="Ub_carboxyl-term_hydrolase"/>
</dbReference>
<feature type="domain" description="USP" evidence="2">
    <location>
        <begin position="109"/>
        <end position="418"/>
    </location>
</feature>
<keyword evidence="4" id="KW-1185">Reference proteome</keyword>
<reference evidence="3" key="1">
    <citation type="submission" date="2023-07" db="EMBL/GenBank/DDBJ databases">
        <authorList>
            <consortium name="AG Swart"/>
            <person name="Singh M."/>
            <person name="Singh A."/>
            <person name="Seah K."/>
            <person name="Emmerich C."/>
        </authorList>
    </citation>
    <scope>NUCLEOTIDE SEQUENCE</scope>
    <source>
        <strain evidence="3">DP1</strain>
    </source>
</reference>
<feature type="compositionally biased region" description="Basic residues" evidence="1">
    <location>
        <begin position="70"/>
        <end position="83"/>
    </location>
</feature>
<evidence type="ECO:0000256" key="1">
    <source>
        <dbReference type="SAM" id="MobiDB-lite"/>
    </source>
</evidence>
<accession>A0AAD1USN0</accession>
<dbReference type="Pfam" id="PF00443">
    <property type="entry name" value="UCH"/>
    <property type="match status" value="1"/>
</dbReference>
<dbReference type="GO" id="GO:0016579">
    <property type="term" value="P:protein deubiquitination"/>
    <property type="evidence" value="ECO:0007669"/>
    <property type="project" value="InterPro"/>
</dbReference>
<gene>
    <name evidence="3" type="ORF">ECRASSUSDP1_LOCUS12017</name>
</gene>
<sequence>METAVVLVECMIGVYISYELLCLVCREIKFCCSCVCCCRNGKTKGGEEVGEELEVKEEKVKEEDEEGEHRKRRNRKRRGRGKKIQQEKEQLNKILETKRQKEVNSKTCKGIRSPDFDSFLTSALQCLISIPEFFRSQENEEMKDTWDFKFNLQMSVSNEIKDFKRRYFDDNYKEIDIMNIRRCFTKVFPRFRHHDSFDLLMVLFEDIQKEINPTMAPFIPNDSLNYKDICQEYEKSHPSIVDQLFVGLSKLIYACQDCGNDNIIYDEFKYIQLDCTHQSSTSVFEEFLANINRGQYCHYRCKKCQCDSLCMLARKIIKYPKYLLIVIQKEECKSQTQSDKPIDYKDSFSLSTLDSQTVTYTLESIICKSQALIYNHYSAICKRESEWVLFDNTSCYTVSETLDLYQRPDSYILFYKAEDHPEL</sequence>
<dbReference type="Gene3D" id="3.90.70.10">
    <property type="entry name" value="Cysteine proteinases"/>
    <property type="match status" value="1"/>
</dbReference>
<organism evidence="3 4">
    <name type="scientific">Euplotes crassus</name>
    <dbReference type="NCBI Taxonomy" id="5936"/>
    <lineage>
        <taxon>Eukaryota</taxon>
        <taxon>Sar</taxon>
        <taxon>Alveolata</taxon>
        <taxon>Ciliophora</taxon>
        <taxon>Intramacronucleata</taxon>
        <taxon>Spirotrichea</taxon>
        <taxon>Hypotrichia</taxon>
        <taxon>Euplotida</taxon>
        <taxon>Euplotidae</taxon>
        <taxon>Moneuplotes</taxon>
    </lineage>
</organism>